<accession>A0A9Q1F805</accession>
<protein>
    <submittedName>
        <fullName evidence="1">Uncharacterized protein</fullName>
    </submittedName>
</protein>
<reference evidence="1" key="1">
    <citation type="journal article" date="2023" name="Science">
        <title>Genome structures resolve the early diversification of teleost fishes.</title>
        <authorList>
            <person name="Parey E."/>
            <person name="Louis A."/>
            <person name="Montfort J."/>
            <person name="Bouchez O."/>
            <person name="Roques C."/>
            <person name="Iampietro C."/>
            <person name="Lluch J."/>
            <person name="Castinel A."/>
            <person name="Donnadieu C."/>
            <person name="Desvignes T."/>
            <person name="Floi Bucao C."/>
            <person name="Jouanno E."/>
            <person name="Wen M."/>
            <person name="Mejri S."/>
            <person name="Dirks R."/>
            <person name="Jansen H."/>
            <person name="Henkel C."/>
            <person name="Chen W.J."/>
            <person name="Zahm M."/>
            <person name="Cabau C."/>
            <person name="Klopp C."/>
            <person name="Thompson A.W."/>
            <person name="Robinson-Rechavi M."/>
            <person name="Braasch I."/>
            <person name="Lecointre G."/>
            <person name="Bobe J."/>
            <person name="Postlethwait J.H."/>
            <person name="Berthelot C."/>
            <person name="Roest Crollius H."/>
            <person name="Guiguen Y."/>
        </authorList>
    </citation>
    <scope>NUCLEOTIDE SEQUENCE</scope>
    <source>
        <strain evidence="1">WJC10195</strain>
    </source>
</reference>
<dbReference type="Proteomes" id="UP001152622">
    <property type="component" value="Chromosome 8"/>
</dbReference>
<proteinExistence type="predicted"/>
<name>A0A9Q1F805_SYNKA</name>
<gene>
    <name evidence="1" type="ORF">SKAU_G00241020</name>
</gene>
<sequence>MDTRCGHSRLGHTANGVQCCSQARSDGGRAHHWVIEGEVALWMQRVDEFYIVRKSSGAKNLEIPSHNPNSCLQQQLLTSVWLWRADFERFGTASVRTRPQASAGMENRQQWGHAALLSTSPSTGTKALPGGHTSSVSICVRARKTVCIVFASGTT</sequence>
<evidence type="ECO:0000313" key="1">
    <source>
        <dbReference type="EMBL" id="KAJ8352626.1"/>
    </source>
</evidence>
<dbReference type="AlphaFoldDB" id="A0A9Q1F805"/>
<dbReference type="EMBL" id="JAINUF010000008">
    <property type="protein sequence ID" value="KAJ8352626.1"/>
    <property type="molecule type" value="Genomic_DNA"/>
</dbReference>
<keyword evidence="2" id="KW-1185">Reference proteome</keyword>
<organism evidence="1 2">
    <name type="scientific">Synaphobranchus kaupii</name>
    <name type="common">Kaup's arrowtooth eel</name>
    <dbReference type="NCBI Taxonomy" id="118154"/>
    <lineage>
        <taxon>Eukaryota</taxon>
        <taxon>Metazoa</taxon>
        <taxon>Chordata</taxon>
        <taxon>Craniata</taxon>
        <taxon>Vertebrata</taxon>
        <taxon>Euteleostomi</taxon>
        <taxon>Actinopterygii</taxon>
        <taxon>Neopterygii</taxon>
        <taxon>Teleostei</taxon>
        <taxon>Anguilliformes</taxon>
        <taxon>Synaphobranchidae</taxon>
        <taxon>Synaphobranchus</taxon>
    </lineage>
</organism>
<comment type="caution">
    <text evidence="1">The sequence shown here is derived from an EMBL/GenBank/DDBJ whole genome shotgun (WGS) entry which is preliminary data.</text>
</comment>
<evidence type="ECO:0000313" key="2">
    <source>
        <dbReference type="Proteomes" id="UP001152622"/>
    </source>
</evidence>